<protein>
    <recommendedName>
        <fullName evidence="2">T6SS Phospholipase effector Tle1-like catalytic domain-containing protein</fullName>
    </recommendedName>
</protein>
<dbReference type="PANTHER" id="PTHR33840:SF1">
    <property type="entry name" value="TLE1 PHOSPHOLIPASE DOMAIN-CONTAINING PROTEIN"/>
    <property type="match status" value="1"/>
</dbReference>
<evidence type="ECO:0000313" key="3">
    <source>
        <dbReference type="EMBL" id="AXE35957.1"/>
    </source>
</evidence>
<dbReference type="Pfam" id="PF09994">
    <property type="entry name" value="T6SS_Tle1-like_cat"/>
    <property type="match status" value="2"/>
</dbReference>
<dbReference type="Proteomes" id="UP000252038">
    <property type="component" value="Chromosome"/>
</dbReference>
<feature type="compositionally biased region" description="Polar residues" evidence="1">
    <location>
        <begin position="441"/>
        <end position="451"/>
    </location>
</feature>
<feature type="domain" description="T6SS Phospholipase effector Tle1-like catalytic" evidence="2">
    <location>
        <begin position="48"/>
        <end position="219"/>
    </location>
</feature>
<feature type="domain" description="T6SS Phospholipase effector Tle1-like catalytic" evidence="2">
    <location>
        <begin position="237"/>
        <end position="364"/>
    </location>
</feature>
<reference evidence="3 4" key="1">
    <citation type="submission" date="2018-05" db="EMBL/GenBank/DDBJ databases">
        <title>Genome sequencing, assembly and analysis of the novel insecticidal bacterium, Chromobacterium phragmitis.</title>
        <authorList>
            <person name="Sparks M.E."/>
            <person name="Blackburn M.B."/>
            <person name="Gundersen-Rindal D.E."/>
        </authorList>
    </citation>
    <scope>NUCLEOTIDE SEQUENCE [LARGE SCALE GENOMIC DNA]</scope>
    <source>
        <strain evidence="3">IIBBL 274-1</strain>
    </source>
</reference>
<name>A0A344UL09_9NEIS</name>
<evidence type="ECO:0000313" key="4">
    <source>
        <dbReference type="Proteomes" id="UP000252038"/>
    </source>
</evidence>
<organism evidence="3 4">
    <name type="scientific">Chromobacterium phragmitis</name>
    <dbReference type="NCBI Taxonomy" id="2202141"/>
    <lineage>
        <taxon>Bacteria</taxon>
        <taxon>Pseudomonadati</taxon>
        <taxon>Pseudomonadota</taxon>
        <taxon>Betaproteobacteria</taxon>
        <taxon>Neisseriales</taxon>
        <taxon>Chromobacteriaceae</taxon>
        <taxon>Chromobacterium</taxon>
    </lineage>
</organism>
<dbReference type="RefSeq" id="WP_114073915.1">
    <property type="nucleotide sequence ID" value="NZ_CP029554.1"/>
</dbReference>
<proteinExistence type="predicted"/>
<feature type="compositionally biased region" description="Basic and acidic residues" evidence="1">
    <location>
        <begin position="452"/>
        <end position="464"/>
    </location>
</feature>
<accession>A0A344UL09</accession>
<evidence type="ECO:0000256" key="1">
    <source>
        <dbReference type="SAM" id="MobiDB-lite"/>
    </source>
</evidence>
<dbReference type="EMBL" id="CP029554">
    <property type="protein sequence ID" value="AXE35957.1"/>
    <property type="molecule type" value="Genomic_DNA"/>
</dbReference>
<dbReference type="AlphaFoldDB" id="A0A344UL09"/>
<gene>
    <name evidence="3" type="ORF">DK843_17565</name>
</gene>
<evidence type="ECO:0000259" key="2">
    <source>
        <dbReference type="Pfam" id="PF09994"/>
    </source>
</evidence>
<feature type="region of interest" description="Disordered" evidence="1">
    <location>
        <begin position="441"/>
        <end position="464"/>
    </location>
</feature>
<dbReference type="PANTHER" id="PTHR33840">
    <property type="match status" value="1"/>
</dbReference>
<dbReference type="InterPro" id="IPR018712">
    <property type="entry name" value="Tle1-like_cat"/>
</dbReference>
<sequence>MSSQNACAPQGAENISQRAARMQAKAQLTGSNNKLQPSCKREVWATFFFDGTNNNRDRDLVNPVKKGRPRSLCEHSNIVTLFETSRTDTDTYHYSYYIQGVGTIFTEIGESEPNDKGLSLAQGGQARLSYAYYQLCNTISEALTENRIFSQADFKKELSVSSTNNPNSPDSNCLEAVQQKLSFAIGLNKNTPKIQILNVAVFGFSRGAAEARVFCRWLEKSCKRDGDTWLFAGCVPIRLQFLGIFDTVASVGLAHSTPTAGREPGRSASGVIDGQMGWATPDMLKVTSFTKQCRHYVAAHEVRYSFPLTSIRHEDGGMPIGALEVVYPGSHSDVGGGYGPGDQGKAVGHRKKLLSQIPLLNMYQDARKAGVPLQPLSALKDQPVHQDFECDPIVIKRFNAYMAWAGGGGSLVEEKLYHHLKKYWYWRVATSPQFMQQDCMQQLSKGTTQRSPRADKQDLEDMRASEQDWLGDLNGSQDGETGEAADLLKLRLQAGKLSVPKDVHDFLDQHVHDSHASFYMIGPTTAWQRQQRVANIRSKLKRPTISASGLNNQGLSPFEQKAMSSAPGDATDPAKIDASNFPVVSDKDYADLVKSDGFSGTVAGAMTNTRREVGGHGHQRATFVGSQARYAKTKERAVDVLAKDTLRRRQDQLAEDYSQQVKKSNIAYENQKAFLKNQGLPSNQLDRLHQQDLKAIGIKFKEQMSRLNTP</sequence>
<dbReference type="KEGG" id="chrb:DK843_17565"/>